<reference evidence="2 3" key="1">
    <citation type="journal article" date="2018" name="Cell">
        <title>The Chara Genome: Secondary Complexity and Implications for Plant Terrestrialization.</title>
        <authorList>
            <person name="Nishiyama T."/>
            <person name="Sakayama H."/>
            <person name="Vries J.D."/>
            <person name="Buschmann H."/>
            <person name="Saint-Marcoux D."/>
            <person name="Ullrich K.K."/>
            <person name="Haas F.B."/>
            <person name="Vanderstraeten L."/>
            <person name="Becker D."/>
            <person name="Lang D."/>
            <person name="Vosolsobe S."/>
            <person name="Rombauts S."/>
            <person name="Wilhelmsson P.K.I."/>
            <person name="Janitza P."/>
            <person name="Kern R."/>
            <person name="Heyl A."/>
            <person name="Rumpler F."/>
            <person name="Villalobos L.I.A.C."/>
            <person name="Clay J.M."/>
            <person name="Skokan R."/>
            <person name="Toyoda A."/>
            <person name="Suzuki Y."/>
            <person name="Kagoshima H."/>
            <person name="Schijlen E."/>
            <person name="Tajeshwar N."/>
            <person name="Catarino B."/>
            <person name="Hetherington A.J."/>
            <person name="Saltykova A."/>
            <person name="Bonnot C."/>
            <person name="Breuninger H."/>
            <person name="Symeonidi A."/>
            <person name="Radhakrishnan G.V."/>
            <person name="Van Nieuwerburgh F."/>
            <person name="Deforce D."/>
            <person name="Chang C."/>
            <person name="Karol K.G."/>
            <person name="Hedrich R."/>
            <person name="Ulvskov P."/>
            <person name="Glockner G."/>
            <person name="Delwiche C.F."/>
            <person name="Petrasek J."/>
            <person name="Van de Peer Y."/>
            <person name="Friml J."/>
            <person name="Beilby M."/>
            <person name="Dolan L."/>
            <person name="Kohara Y."/>
            <person name="Sugano S."/>
            <person name="Fujiyama A."/>
            <person name="Delaux P.-M."/>
            <person name="Quint M."/>
            <person name="TheiBen G."/>
            <person name="Hagemann M."/>
            <person name="Harholt J."/>
            <person name="Dunand C."/>
            <person name="Zachgo S."/>
            <person name="Langdale J."/>
            <person name="Maumus F."/>
            <person name="Straeten D.V.D."/>
            <person name="Gould S.B."/>
            <person name="Rensing S.A."/>
        </authorList>
    </citation>
    <scope>NUCLEOTIDE SEQUENCE [LARGE SCALE GENOMIC DNA]</scope>
    <source>
        <strain evidence="2 3">S276</strain>
    </source>
</reference>
<name>A0A388KYS1_CHABU</name>
<keyword evidence="3" id="KW-1185">Reference proteome</keyword>
<gene>
    <name evidence="2" type="ORF">CBR_g19681</name>
</gene>
<evidence type="ECO:0000313" key="3">
    <source>
        <dbReference type="Proteomes" id="UP000265515"/>
    </source>
</evidence>
<evidence type="ECO:0000313" key="2">
    <source>
        <dbReference type="EMBL" id="GBG75168.1"/>
    </source>
</evidence>
<feature type="compositionally biased region" description="Acidic residues" evidence="1">
    <location>
        <begin position="210"/>
        <end position="230"/>
    </location>
</feature>
<dbReference type="AlphaFoldDB" id="A0A388KYS1"/>
<dbReference type="Gramene" id="GBG75168">
    <property type="protein sequence ID" value="GBG75168"/>
    <property type="gene ID" value="CBR_g19681"/>
</dbReference>
<protein>
    <submittedName>
        <fullName evidence="2">Uncharacterized protein</fullName>
    </submittedName>
</protein>
<organism evidence="2 3">
    <name type="scientific">Chara braunii</name>
    <name type="common">Braun's stonewort</name>
    <dbReference type="NCBI Taxonomy" id="69332"/>
    <lineage>
        <taxon>Eukaryota</taxon>
        <taxon>Viridiplantae</taxon>
        <taxon>Streptophyta</taxon>
        <taxon>Charophyceae</taxon>
        <taxon>Charales</taxon>
        <taxon>Characeae</taxon>
        <taxon>Chara</taxon>
    </lineage>
</organism>
<accession>A0A388KYS1</accession>
<feature type="region of interest" description="Disordered" evidence="1">
    <location>
        <begin position="195"/>
        <end position="230"/>
    </location>
</feature>
<evidence type="ECO:0000256" key="1">
    <source>
        <dbReference type="SAM" id="MobiDB-lite"/>
    </source>
</evidence>
<comment type="caution">
    <text evidence="2">The sequence shown here is derived from an EMBL/GenBank/DDBJ whole genome shotgun (WGS) entry which is preliminary data.</text>
</comment>
<dbReference type="EMBL" id="BFEA01000219">
    <property type="protein sequence ID" value="GBG75168.1"/>
    <property type="molecule type" value="Genomic_DNA"/>
</dbReference>
<proteinExistence type="predicted"/>
<sequence>MTSQVKNSYASVVKFGGGAGAGKRVLWRQKRQDHTLVVFDTVEKWPLEAAGVASSSESGKGEVIAAVVRKGGPRPPVKKRRPFSFPEHLGIVDGKPWEKMGLSQGTWQERMDNAQCLKCGTAGHGIAWCLLIQGNEFPHRPFMIPPDMDGVYEVDRIIEHGYFSTGGRGRPQKQFKIVENCEEKLTEDMVEKLINTIDETLPPPPMKEGAEDDEEEEDGGGEEAEGAGKT</sequence>
<dbReference type="Proteomes" id="UP000265515">
    <property type="component" value="Unassembled WGS sequence"/>
</dbReference>